<proteinExistence type="predicted"/>
<sequence length="199" mass="21382">MIIGVSQRCLPLTEHGESRDALDVRWPRFLAACGITPVPLPNVPDLAVNIAETVGVQGILLTGGDDLVAYGGPFPLRDETETGLLNWALATRTPLLGVCRGMQLLVHVLGGALTSVDGHVATRHDVRGREGVREVNSYHQLAPVVAPSQLEVTGMCGDVVEAVRHRDAAVAGMMWHPEREEPFAGVDIATYRDFFGGFP</sequence>
<organism evidence="1 2">
    <name type="scientific">Kibdelosporangium banguiense</name>
    <dbReference type="NCBI Taxonomy" id="1365924"/>
    <lineage>
        <taxon>Bacteria</taxon>
        <taxon>Bacillati</taxon>
        <taxon>Actinomycetota</taxon>
        <taxon>Actinomycetes</taxon>
        <taxon>Pseudonocardiales</taxon>
        <taxon>Pseudonocardiaceae</taxon>
        <taxon>Kibdelosporangium</taxon>
    </lineage>
</organism>
<name>A0ABS4TKR4_9PSEU</name>
<comment type="caution">
    <text evidence="1">The sequence shown here is derived from an EMBL/GenBank/DDBJ whole genome shotgun (WGS) entry which is preliminary data.</text>
</comment>
<dbReference type="Proteomes" id="UP001519332">
    <property type="component" value="Unassembled WGS sequence"/>
</dbReference>
<accession>A0ABS4TKR4</accession>
<keyword evidence="2" id="KW-1185">Reference proteome</keyword>
<dbReference type="Pfam" id="PF07722">
    <property type="entry name" value="Peptidase_C26"/>
    <property type="match status" value="2"/>
</dbReference>
<dbReference type="EMBL" id="JAGINW010000001">
    <property type="protein sequence ID" value="MBP2325006.1"/>
    <property type="molecule type" value="Genomic_DNA"/>
</dbReference>
<keyword evidence="1" id="KW-0315">Glutamine amidotransferase</keyword>
<dbReference type="RefSeq" id="WP_209642261.1">
    <property type="nucleotide sequence ID" value="NZ_JAGINW010000001.1"/>
</dbReference>
<gene>
    <name evidence="1" type="ORF">JOF56_005391</name>
</gene>
<dbReference type="SUPFAM" id="SSF52317">
    <property type="entry name" value="Class I glutamine amidotransferase-like"/>
    <property type="match status" value="1"/>
</dbReference>
<evidence type="ECO:0000313" key="1">
    <source>
        <dbReference type="EMBL" id="MBP2325006.1"/>
    </source>
</evidence>
<reference evidence="1 2" key="1">
    <citation type="submission" date="2021-03" db="EMBL/GenBank/DDBJ databases">
        <title>Sequencing the genomes of 1000 actinobacteria strains.</title>
        <authorList>
            <person name="Klenk H.-P."/>
        </authorList>
    </citation>
    <scope>NUCLEOTIDE SEQUENCE [LARGE SCALE GENOMIC DNA]</scope>
    <source>
        <strain evidence="1 2">DSM 46670</strain>
    </source>
</reference>
<dbReference type="InterPro" id="IPR011697">
    <property type="entry name" value="Peptidase_C26"/>
</dbReference>
<dbReference type="PROSITE" id="PS51273">
    <property type="entry name" value="GATASE_TYPE_1"/>
    <property type="match status" value="1"/>
</dbReference>
<dbReference type="Gene3D" id="3.40.50.880">
    <property type="match status" value="1"/>
</dbReference>
<evidence type="ECO:0000313" key="2">
    <source>
        <dbReference type="Proteomes" id="UP001519332"/>
    </source>
</evidence>
<protein>
    <submittedName>
        <fullName evidence="1">Glutamine amidotransferase</fullName>
    </submittedName>
</protein>
<dbReference type="InterPro" id="IPR029062">
    <property type="entry name" value="Class_I_gatase-like"/>
</dbReference>